<reference evidence="7 8" key="1">
    <citation type="journal article" date="2018" name="Sci. Rep.">
        <title>Raphidocelis subcapitata (=Pseudokirchneriella subcapitata) provides an insight into genome evolution and environmental adaptations in the Sphaeropleales.</title>
        <authorList>
            <person name="Suzuki S."/>
            <person name="Yamaguchi H."/>
            <person name="Nakajima N."/>
            <person name="Kawachi M."/>
        </authorList>
    </citation>
    <scope>NUCLEOTIDE SEQUENCE [LARGE SCALE GENOMIC DNA]</scope>
    <source>
        <strain evidence="7 8">NIES-35</strain>
    </source>
</reference>
<evidence type="ECO:0000313" key="7">
    <source>
        <dbReference type="EMBL" id="GBF89136.1"/>
    </source>
</evidence>
<dbReference type="InParanoid" id="A0A2V0NNJ8"/>
<accession>A0A2V0NNJ8</accession>
<dbReference type="EMBL" id="BDRX01000008">
    <property type="protein sequence ID" value="GBF89136.1"/>
    <property type="molecule type" value="Genomic_DNA"/>
</dbReference>
<feature type="region of interest" description="Disordered" evidence="6">
    <location>
        <begin position="1"/>
        <end position="33"/>
    </location>
</feature>
<evidence type="ECO:0000256" key="3">
    <source>
        <dbReference type="ARBA" id="ARBA00022843"/>
    </source>
</evidence>
<proteinExistence type="inferred from homology"/>
<dbReference type="GO" id="GO:0005634">
    <property type="term" value="C:nucleus"/>
    <property type="evidence" value="ECO:0007669"/>
    <property type="project" value="UniProtKB-SubCell"/>
</dbReference>
<dbReference type="Proteomes" id="UP000247498">
    <property type="component" value="Unassembled WGS sequence"/>
</dbReference>
<feature type="compositionally biased region" description="Acidic residues" evidence="6">
    <location>
        <begin position="1568"/>
        <end position="1592"/>
    </location>
</feature>
<keyword evidence="3" id="KW-0832">Ubl conjugation</keyword>
<feature type="region of interest" description="Disordered" evidence="6">
    <location>
        <begin position="1372"/>
        <end position="1412"/>
    </location>
</feature>
<dbReference type="GO" id="GO:0007129">
    <property type="term" value="P:homologous chromosome pairing at meiosis"/>
    <property type="evidence" value="ECO:0007669"/>
    <property type="project" value="TreeGrafter"/>
</dbReference>
<sequence>MEEAIQDSGDFSLRDASNLPPPGPQAKRQRTASGPLAALVAMLDRCGCSGLDGPTDGSLGSAQSAAAPAAPPSEGLRVDDPRQLRRLLEAELASRRGQEEFMSGLAEVLEDDAMLRRALLPMVVTSQINYANGDSLLRVALNVQRVQSRVADALLEKLPSFYGGADGDAGEDASHGTSMPSLILGQLRWLEAVADAGSLTQKVLDVMDVCPPHVRQQLVGFLPEVASPEDHDGVLRKLMGLLEEDVSFVACVLDAIGDMQLQPELQAEAVQDLGEQLLVVEVDDLPALVRFLASNATPSSAQSVAATLRGCLHCAAPSDPRLGVPDQKQKGPAGGRGRVAAEARVLRELAAALQGYDAAGGGFLAAIAAVEEPRLHRPIDLWVLLLLWQQGGMPSAGTGAGPAGGAGVQRARAAEQCLRKKLLEGQATARWIEGAVRDHNAVAQDLWQPLSALAALWARAREAPLRAAAAQLYRCLFACVDSTPHRQEVLQALHGHLGSGQPAEEDVALEALLQLARRDAPLLARFGAFLASTLDHLECFSDAQLRQLFEMFAALTAPAAAAAGGGGGSRAGGGGEGGRFEDELHITLTKALAHTSPTYKRIGIIGNLAMLRREAAAYAAAAEGRGPGDPEELQAAWTQRAESLLRQCQQAPACMAFLLDRLADAVLAGVPAPEGGDEPQQRARAGAGVVGSGGGGGELSAPLPKPLAAWLAGYAQDAFYSAGFLPEYTHQEGRHGAESVVPKDAADAASGDPELESALWLNLDADATCMALRLLPIAASGDARERAKLMWLAPLLRLLTAAVGVAEGELGSIDGVLGCPILLFDPALAADTGAWQLLPGPSRLAALTALFHAVAWLREAVNCFAPQITALDLNLATQLESADPRLQAISDYQSKVLSRLMQLPQLEALLRHLAATGSAAAQLPDLARPLSNAIVPGAAAAAAAAASASAAAAGAAGNEGTATAAAQKVEEMIRKLRHLELPALQALNAAPSMQASAGHMHGRRAQLSLLVPVAHLSTDLHAKLKAVLARARRPAFAAGPTAATAAALPPSLEAATPAELLRQLEPLLPTLQQHLALAASTLRAPPDGGPELLTVGILGVDGSASRMLAGHDCTAGMLEVHLAARELGLSAARVFTQLLGAAGGGGGAKAAAAAAAAAGPGPAAVLRALAPGAAAGGGGGGGGKEALERLALASFDSVRKLSCLDSGLSDLEFEMALMELQACAAVIAAVAGPQLGVGSIGSGPVPTMRRRLSRNAEKLLKAAWGGGGEDEAQEEGKGFCWKGHGPAIARLLALWVFNAKDPSEQLHALASNLLGKVEGKVAAKHQLDPVGDYPSLCAATFAVWYRAVFEQLVATAEQLASQALAYLEPSDAAPSSSGAASGGGGARGGGRGCGRGRGGGGRGRGRRLAQLGDMVDTEEMDTMIARFQRTASAFKELVALSKRHQSRTGILGQVVKHGARFIDQLLRALPFWRASYGTAGDALIKVLQDTQSGTRLIQNICNEMKAKRSAPILPKAPAAKKSMERFVFEVKAFFQEMDCSKAIVIGNLKNRDLEGAIVQSQLPVPSEYDGELEDASGEEEEEEEVYDDEEDE</sequence>
<evidence type="ECO:0000256" key="1">
    <source>
        <dbReference type="ARBA" id="ARBA00004123"/>
    </source>
</evidence>
<keyword evidence="8" id="KW-1185">Reference proteome</keyword>
<dbReference type="InterPro" id="IPR029448">
    <property type="entry name" value="FANCD2"/>
</dbReference>
<keyword evidence="2" id="KW-1017">Isopeptide bond</keyword>
<evidence type="ECO:0000313" key="8">
    <source>
        <dbReference type="Proteomes" id="UP000247498"/>
    </source>
</evidence>
<dbReference type="FunCoup" id="A0A2V0NNJ8">
    <property type="interactions" value="1169"/>
</dbReference>
<evidence type="ECO:0000256" key="6">
    <source>
        <dbReference type="SAM" id="MobiDB-lite"/>
    </source>
</evidence>
<dbReference type="STRING" id="307507.A0A2V0NNJ8"/>
<evidence type="ECO:0008006" key="9">
    <source>
        <dbReference type="Google" id="ProtNLM"/>
    </source>
</evidence>
<feature type="region of interest" description="Disordered" evidence="6">
    <location>
        <begin position="57"/>
        <end position="81"/>
    </location>
</feature>
<comment type="subcellular location">
    <subcellularLocation>
        <location evidence="1">Nucleus</location>
    </subcellularLocation>
</comment>
<gene>
    <name evidence="7" type="ORF">Rsub_01853</name>
</gene>
<dbReference type="PANTHER" id="PTHR32086">
    <property type="entry name" value="FANCONI ANEMIA GROUP D2 PROTEIN"/>
    <property type="match status" value="1"/>
</dbReference>
<dbReference type="GO" id="GO:0031573">
    <property type="term" value="P:mitotic intra-S DNA damage checkpoint signaling"/>
    <property type="evidence" value="ECO:0007669"/>
    <property type="project" value="TreeGrafter"/>
</dbReference>
<name>A0A2V0NNJ8_9CHLO</name>
<dbReference type="PANTHER" id="PTHR32086:SF0">
    <property type="entry name" value="FANCONI ANEMIA GROUP D2 PROTEIN"/>
    <property type="match status" value="1"/>
</dbReference>
<dbReference type="GO" id="GO:0000793">
    <property type="term" value="C:condensed chromosome"/>
    <property type="evidence" value="ECO:0007669"/>
    <property type="project" value="TreeGrafter"/>
</dbReference>
<feature type="region of interest" description="Disordered" evidence="6">
    <location>
        <begin position="1560"/>
        <end position="1592"/>
    </location>
</feature>
<dbReference type="GO" id="GO:0070182">
    <property type="term" value="F:DNA polymerase binding"/>
    <property type="evidence" value="ECO:0007669"/>
    <property type="project" value="TreeGrafter"/>
</dbReference>
<organism evidence="7 8">
    <name type="scientific">Raphidocelis subcapitata</name>
    <dbReference type="NCBI Taxonomy" id="307507"/>
    <lineage>
        <taxon>Eukaryota</taxon>
        <taxon>Viridiplantae</taxon>
        <taxon>Chlorophyta</taxon>
        <taxon>core chlorophytes</taxon>
        <taxon>Chlorophyceae</taxon>
        <taxon>CS clade</taxon>
        <taxon>Sphaeropleales</taxon>
        <taxon>Selenastraceae</taxon>
        <taxon>Raphidocelis</taxon>
    </lineage>
</organism>
<keyword evidence="4" id="KW-0539">Nucleus</keyword>
<dbReference type="GO" id="GO:1990918">
    <property type="term" value="P:double-strand break repair involved in meiotic recombination"/>
    <property type="evidence" value="ECO:0007669"/>
    <property type="project" value="TreeGrafter"/>
</dbReference>
<dbReference type="OrthoDB" id="539600at2759"/>
<feature type="compositionally biased region" description="Gly residues" evidence="6">
    <location>
        <begin position="1380"/>
        <end position="1402"/>
    </location>
</feature>
<evidence type="ECO:0000256" key="5">
    <source>
        <dbReference type="ARBA" id="ARBA00093456"/>
    </source>
</evidence>
<comment type="caution">
    <text evidence="7">The sequence shown here is derived from an EMBL/GenBank/DDBJ whole genome shotgun (WGS) entry which is preliminary data.</text>
</comment>
<evidence type="ECO:0000256" key="2">
    <source>
        <dbReference type="ARBA" id="ARBA00022499"/>
    </source>
</evidence>
<dbReference type="GO" id="GO:0036297">
    <property type="term" value="P:interstrand cross-link repair"/>
    <property type="evidence" value="ECO:0007669"/>
    <property type="project" value="TreeGrafter"/>
</dbReference>
<comment type="similarity">
    <text evidence="5">Belongs to the Fanconi anemia protein FANCD2 family.</text>
</comment>
<protein>
    <recommendedName>
        <fullName evidence="9">Fanconi anemia group D2 protein</fullName>
    </recommendedName>
</protein>
<dbReference type="Pfam" id="PF14631">
    <property type="entry name" value="FancD2"/>
    <property type="match status" value="2"/>
</dbReference>
<evidence type="ECO:0000256" key="4">
    <source>
        <dbReference type="ARBA" id="ARBA00023242"/>
    </source>
</evidence>